<keyword evidence="3" id="KW-1185">Reference proteome</keyword>
<dbReference type="EMBL" id="FZOT01000022">
    <property type="protein sequence ID" value="SNT29030.1"/>
    <property type="molecule type" value="Genomic_DNA"/>
</dbReference>
<proteinExistence type="predicted"/>
<evidence type="ECO:0000313" key="3">
    <source>
        <dbReference type="Proteomes" id="UP000198284"/>
    </source>
</evidence>
<evidence type="ECO:0000313" key="2">
    <source>
        <dbReference type="EMBL" id="SNT29030.1"/>
    </source>
</evidence>
<feature type="domain" description="DNA circulation N-terminal" evidence="1">
    <location>
        <begin position="7"/>
        <end position="93"/>
    </location>
</feature>
<dbReference type="AlphaFoldDB" id="A0A239LFF2"/>
<dbReference type="OrthoDB" id="378644at2"/>
<gene>
    <name evidence="2" type="ORF">SAMN06265795_12246</name>
</gene>
<evidence type="ECO:0000259" key="1">
    <source>
        <dbReference type="Pfam" id="PF07157"/>
    </source>
</evidence>
<dbReference type="InterPro" id="IPR009826">
    <property type="entry name" value="DNA_circ_N"/>
</dbReference>
<dbReference type="Proteomes" id="UP000198284">
    <property type="component" value="Unassembled WGS sequence"/>
</dbReference>
<name>A0A239LFF2_9BURK</name>
<accession>A0A239LFF2</accession>
<protein>
    <submittedName>
        <fullName evidence="2">Mu-like prophage DNA circulation protein</fullName>
    </submittedName>
</protein>
<dbReference type="Pfam" id="PF07157">
    <property type="entry name" value="DNA_circ_N"/>
    <property type="match status" value="1"/>
</dbReference>
<organism evidence="2 3">
    <name type="scientific">Noviherbaspirillum humi</name>
    <dbReference type="NCBI Taxonomy" id="1688639"/>
    <lineage>
        <taxon>Bacteria</taxon>
        <taxon>Pseudomonadati</taxon>
        <taxon>Pseudomonadota</taxon>
        <taxon>Betaproteobacteria</taxon>
        <taxon>Burkholderiales</taxon>
        <taxon>Oxalobacteraceae</taxon>
        <taxon>Noviherbaspirillum</taxon>
    </lineage>
</organism>
<reference evidence="2 3" key="1">
    <citation type="submission" date="2017-06" db="EMBL/GenBank/DDBJ databases">
        <authorList>
            <person name="Kim H.J."/>
            <person name="Triplett B.A."/>
        </authorList>
    </citation>
    <scope>NUCLEOTIDE SEQUENCE [LARGE SCALE GENOMIC DNA]</scope>
    <source>
        <strain evidence="2 3">U15</strain>
    </source>
</reference>
<sequence>MAWRDNLRPASFRGVPFSVDGATLNAGRRLARHEYPQRDIPYMEDMGRKAREYKVEALIVGADYMAGRDRLLAAIEEAGPGQLVHPYYGTLSVVVSGDVQLTETTREGGMVKVTMTFVEAGQQETPQASTDTRAVLDDQKQASGEAIADSFASDFSVDDVQDFVAQDALDSVGKLLKLPGVALGNLAMLRANPVSALAALLPENLAGSLLNPAALARGILALVRSASDLTALLGFALPAIASSAVTPSRKAQAGNRAALSGLVQQAAAVERVYTLATTEPQTLTEARMLRAEIVSRADAVLLADGISQDAADAIVQLRTDAIKHFSRQTAGVPQLVSITPRAVLPSVVLAHDFYGDAWRDAARDADLVARNRVRHPGFVAAGAPLQFINE</sequence>
<dbReference type="RefSeq" id="WP_089401429.1">
    <property type="nucleotide sequence ID" value="NZ_FZOT01000022.1"/>
</dbReference>